<accession>A0A5D3CQC0</accession>
<protein>
    <submittedName>
        <fullName evidence="1">(R)-mandelonitrile lyase 1-like</fullName>
    </submittedName>
</protein>
<dbReference type="AlphaFoldDB" id="A0A5D3CQC0"/>
<dbReference type="Proteomes" id="UP000321947">
    <property type="component" value="Unassembled WGS sequence"/>
</dbReference>
<reference evidence="1 2" key="1">
    <citation type="submission" date="2019-08" db="EMBL/GenBank/DDBJ databases">
        <title>Draft genome sequences of two oriental melons (Cucumis melo L. var makuwa).</title>
        <authorList>
            <person name="Kwon S.-Y."/>
        </authorList>
    </citation>
    <scope>NUCLEOTIDE SEQUENCE [LARGE SCALE GENOMIC DNA]</scope>
    <source>
        <strain evidence="2">cv. Chang Bougi</strain>
        <tissue evidence="1">Leaf</tissue>
    </source>
</reference>
<organism evidence="1 2">
    <name type="scientific">Cucumis melo var. makuwa</name>
    <name type="common">Oriental melon</name>
    <dbReference type="NCBI Taxonomy" id="1194695"/>
    <lineage>
        <taxon>Eukaryota</taxon>
        <taxon>Viridiplantae</taxon>
        <taxon>Streptophyta</taxon>
        <taxon>Embryophyta</taxon>
        <taxon>Tracheophyta</taxon>
        <taxon>Spermatophyta</taxon>
        <taxon>Magnoliopsida</taxon>
        <taxon>eudicotyledons</taxon>
        <taxon>Gunneridae</taxon>
        <taxon>Pentapetalae</taxon>
        <taxon>rosids</taxon>
        <taxon>fabids</taxon>
        <taxon>Cucurbitales</taxon>
        <taxon>Cucurbitaceae</taxon>
        <taxon>Benincaseae</taxon>
        <taxon>Cucumis</taxon>
    </lineage>
</organism>
<proteinExistence type="predicted"/>
<evidence type="ECO:0000313" key="2">
    <source>
        <dbReference type="Proteomes" id="UP000321947"/>
    </source>
</evidence>
<keyword evidence="1" id="KW-0456">Lyase</keyword>
<name>A0A5D3CQC0_CUCMM</name>
<sequence length="206" mass="24538">MDKGWMKLRDKFSVEYREGMSQFLEVAKYHIDDYRQTRCPCKRYSVYHEESVNLHKGIERFDEGTSSNPFDEGTSNNHFHEENEISDMLNDLQTMIEHEEETDKVRFHTIKHDSQCIPWRCQYSGNLEFESWRCQYSRNLEFERYVQKNGKIPISNALGAEKPIISLHDVRFSNTIGVLTRDTFTICCLKWKDFPLEYIEVVKDSL</sequence>
<dbReference type="GO" id="GO:0016829">
    <property type="term" value="F:lyase activity"/>
    <property type="evidence" value="ECO:0007669"/>
    <property type="project" value="UniProtKB-KW"/>
</dbReference>
<evidence type="ECO:0000313" key="1">
    <source>
        <dbReference type="EMBL" id="TYK13640.1"/>
    </source>
</evidence>
<dbReference type="EMBL" id="SSTD01009863">
    <property type="protein sequence ID" value="TYK13640.1"/>
    <property type="molecule type" value="Genomic_DNA"/>
</dbReference>
<gene>
    <name evidence="1" type="ORF">E5676_scaffold299G001500</name>
</gene>
<comment type="caution">
    <text evidence="1">The sequence shown here is derived from an EMBL/GenBank/DDBJ whole genome shotgun (WGS) entry which is preliminary data.</text>
</comment>